<reference evidence="9" key="1">
    <citation type="submission" date="2023-12" db="EMBL/GenBank/DDBJ databases">
        <title>Dolosigranulum savutii sp. nov. isolated from human upper respiratory samples collected in Botswana.</title>
        <authorList>
            <person name="Kelly M.S."/>
        </authorList>
    </citation>
    <scope>NUCLEOTIDE SEQUENCE</scope>
    <source>
        <strain evidence="9">MSK433</strain>
    </source>
</reference>
<comment type="subunit">
    <text evidence="7">Monomer.</text>
</comment>
<feature type="binding site" evidence="7">
    <location>
        <position position="126"/>
    </location>
    <ligand>
        <name>Zn(2+)</name>
        <dbReference type="ChEBI" id="CHEBI:29105"/>
        <label>2</label>
    </ligand>
</feature>
<comment type="similarity">
    <text evidence="3 7">Belongs to the metallo-beta-lactamase superfamily. Glyoxalase II family.</text>
</comment>
<dbReference type="GO" id="GO:0004416">
    <property type="term" value="F:hydroxyacylglutathione hydrolase activity"/>
    <property type="evidence" value="ECO:0007669"/>
    <property type="project" value="UniProtKB-UniRule"/>
</dbReference>
<evidence type="ECO:0000256" key="2">
    <source>
        <dbReference type="ARBA" id="ARBA00004963"/>
    </source>
</evidence>
<protein>
    <recommendedName>
        <fullName evidence="7">Hydroxyacylglutathione hydrolase</fullName>
        <ecNumber evidence="7">3.1.2.6</ecNumber>
    </recommendedName>
    <alternativeName>
        <fullName evidence="7">Glyoxalase II</fullName>
        <shortName evidence="7">Glx II</shortName>
    </alternativeName>
</protein>
<feature type="binding site" evidence="7">
    <location>
        <position position="57"/>
    </location>
    <ligand>
        <name>Zn(2+)</name>
        <dbReference type="ChEBI" id="CHEBI:29105"/>
        <label>2</label>
    </ligand>
</feature>
<feature type="domain" description="Metallo-beta-lactamase" evidence="8">
    <location>
        <begin position="12"/>
        <end position="164"/>
    </location>
</feature>
<comment type="function">
    <text evidence="7">Thiolesterase that catalyzes the hydrolysis of S-D-lactoyl-glutathione to form glutathione and D-lactic acid.</text>
</comment>
<dbReference type="HAMAP" id="MF_01374">
    <property type="entry name" value="Glyoxalase_2"/>
    <property type="match status" value="1"/>
</dbReference>
<dbReference type="PANTHER" id="PTHR43705:SF1">
    <property type="entry name" value="HYDROXYACYLGLUTATHIONE HYDROLASE GLOB"/>
    <property type="match status" value="1"/>
</dbReference>
<dbReference type="SUPFAM" id="SSF56281">
    <property type="entry name" value="Metallo-hydrolase/oxidoreductase"/>
    <property type="match status" value="1"/>
</dbReference>
<feature type="binding site" evidence="7">
    <location>
        <position position="109"/>
    </location>
    <ligand>
        <name>Zn(2+)</name>
        <dbReference type="ChEBI" id="CHEBI:29105"/>
        <label>1</label>
    </ligand>
</feature>
<dbReference type="InterPro" id="IPR032282">
    <property type="entry name" value="HAGH_C"/>
</dbReference>
<name>A0AB74TIG1_9LACT</name>
<gene>
    <name evidence="7 9" type="primary">gloB</name>
    <name evidence="9" type="ORF">VUQ08_01205</name>
</gene>
<dbReference type="Pfam" id="PF00753">
    <property type="entry name" value="Lactamase_B"/>
    <property type="match status" value="1"/>
</dbReference>
<feature type="binding site" evidence="7">
    <location>
        <position position="53"/>
    </location>
    <ligand>
        <name>Zn(2+)</name>
        <dbReference type="ChEBI" id="CHEBI:29105"/>
        <label>1</label>
    </ligand>
</feature>
<dbReference type="InterPro" id="IPR050110">
    <property type="entry name" value="Glyoxalase_II_hydrolase"/>
</dbReference>
<dbReference type="EC" id="3.1.2.6" evidence="7"/>
<dbReference type="CDD" id="cd07723">
    <property type="entry name" value="hydroxyacylglutathione_hydrolase_MBL-fold"/>
    <property type="match status" value="1"/>
</dbReference>
<evidence type="ECO:0000313" key="9">
    <source>
        <dbReference type="EMBL" id="XBC46259.1"/>
    </source>
</evidence>
<keyword evidence="6 7" id="KW-0862">Zinc</keyword>
<comment type="catalytic activity">
    <reaction evidence="1 7">
        <text>an S-(2-hydroxyacyl)glutathione + H2O = a 2-hydroxy carboxylate + glutathione + H(+)</text>
        <dbReference type="Rhea" id="RHEA:21864"/>
        <dbReference type="ChEBI" id="CHEBI:15377"/>
        <dbReference type="ChEBI" id="CHEBI:15378"/>
        <dbReference type="ChEBI" id="CHEBI:57925"/>
        <dbReference type="ChEBI" id="CHEBI:58896"/>
        <dbReference type="ChEBI" id="CHEBI:71261"/>
        <dbReference type="EC" id="3.1.2.6"/>
    </reaction>
</comment>
<feature type="binding site" evidence="7">
    <location>
        <position position="126"/>
    </location>
    <ligand>
        <name>Zn(2+)</name>
        <dbReference type="ChEBI" id="CHEBI:29105"/>
        <label>1</label>
    </ligand>
</feature>
<dbReference type="Pfam" id="PF16123">
    <property type="entry name" value="HAGH_C"/>
    <property type="match status" value="1"/>
</dbReference>
<dbReference type="PANTHER" id="PTHR43705">
    <property type="entry name" value="HYDROXYACYLGLUTATHIONE HYDROLASE"/>
    <property type="match status" value="1"/>
</dbReference>
<dbReference type="AlphaFoldDB" id="A0AB74TIG1"/>
<dbReference type="GO" id="GO:0046872">
    <property type="term" value="F:metal ion binding"/>
    <property type="evidence" value="ECO:0007669"/>
    <property type="project" value="UniProtKB-KW"/>
</dbReference>
<evidence type="ECO:0000256" key="5">
    <source>
        <dbReference type="ARBA" id="ARBA00022801"/>
    </source>
</evidence>
<evidence type="ECO:0000256" key="4">
    <source>
        <dbReference type="ARBA" id="ARBA00022723"/>
    </source>
</evidence>
<evidence type="ECO:0000256" key="7">
    <source>
        <dbReference type="HAMAP-Rule" id="MF_01374"/>
    </source>
</evidence>
<dbReference type="GO" id="GO:0019243">
    <property type="term" value="P:methylglyoxal catabolic process to D-lactate via S-lactoyl-glutathione"/>
    <property type="evidence" value="ECO:0007669"/>
    <property type="project" value="UniProtKB-UniRule"/>
</dbReference>
<evidence type="ECO:0000256" key="6">
    <source>
        <dbReference type="ARBA" id="ARBA00022833"/>
    </source>
</evidence>
<sequence length="234" mass="26001">MMTVKPVKALNDNYIWVYVQGSDAVVVDPGEAAPILTYLQAHDLHLLTILLTHDHDDHTAGVAKVLDVYPEATVIGPQETERFNTKTVAPGDSFTLFDQEVSVFLTAGHTSGHISYFTNDMLFCGDALFSAGCGRVFTGDYQAQYDALETFNKLPDNTRVFAGHEYTETNLKFAQSLEEYPEAVDKALQEVSLLSSQAIPTLPSTIGQEKQINVFLRAETLDEFKALRDERDNF</sequence>
<keyword evidence="5 7" id="KW-0378">Hydrolase</keyword>
<proteinExistence type="inferred from homology"/>
<dbReference type="EMBL" id="CP142433">
    <property type="protein sequence ID" value="XBC46259.1"/>
    <property type="molecule type" value="Genomic_DNA"/>
</dbReference>
<evidence type="ECO:0000259" key="8">
    <source>
        <dbReference type="SMART" id="SM00849"/>
    </source>
</evidence>
<dbReference type="RefSeq" id="WP_347300580.1">
    <property type="nucleotide sequence ID" value="NZ_CP142433.1"/>
</dbReference>
<accession>A0AB74TIG1</accession>
<dbReference type="InterPro" id="IPR036866">
    <property type="entry name" value="RibonucZ/Hydroxyglut_hydro"/>
</dbReference>
<dbReference type="InterPro" id="IPR001279">
    <property type="entry name" value="Metallo-B-lactamas"/>
</dbReference>
<dbReference type="NCBIfam" id="TIGR03413">
    <property type="entry name" value="GSH_gloB"/>
    <property type="match status" value="1"/>
</dbReference>
<dbReference type="Gene3D" id="3.60.15.10">
    <property type="entry name" value="Ribonuclease Z/Hydroxyacylglutathione hydrolase-like"/>
    <property type="match status" value="1"/>
</dbReference>
<evidence type="ECO:0000256" key="1">
    <source>
        <dbReference type="ARBA" id="ARBA00001623"/>
    </source>
</evidence>
<keyword evidence="4 7" id="KW-0479">Metal-binding</keyword>
<feature type="binding site" evidence="7">
    <location>
        <position position="58"/>
    </location>
    <ligand>
        <name>Zn(2+)</name>
        <dbReference type="ChEBI" id="CHEBI:29105"/>
        <label>2</label>
    </ligand>
</feature>
<feature type="binding site" evidence="7">
    <location>
        <position position="164"/>
    </location>
    <ligand>
        <name>Zn(2+)</name>
        <dbReference type="ChEBI" id="CHEBI:29105"/>
        <label>2</label>
    </ligand>
</feature>
<dbReference type="InterPro" id="IPR017782">
    <property type="entry name" value="Hydroxyacylglutathione_Hdrlase"/>
</dbReference>
<evidence type="ECO:0000256" key="3">
    <source>
        <dbReference type="ARBA" id="ARBA00006759"/>
    </source>
</evidence>
<organism evidence="9">
    <name type="scientific">Dolosigranulum savutiense</name>
    <dbReference type="NCBI Taxonomy" id="3110288"/>
    <lineage>
        <taxon>Bacteria</taxon>
        <taxon>Bacillati</taxon>
        <taxon>Bacillota</taxon>
        <taxon>Bacilli</taxon>
        <taxon>Lactobacillales</taxon>
        <taxon>Carnobacteriaceae</taxon>
        <taxon>Dolosigranulum</taxon>
    </lineage>
</organism>
<dbReference type="SMART" id="SM00849">
    <property type="entry name" value="Lactamase_B"/>
    <property type="match status" value="1"/>
</dbReference>
<comment type="pathway">
    <text evidence="2 7">Secondary metabolite metabolism; methylglyoxal degradation; (R)-lactate from methylglyoxal: step 2/2.</text>
</comment>
<comment type="cofactor">
    <cofactor evidence="7">
        <name>Zn(2+)</name>
        <dbReference type="ChEBI" id="CHEBI:29105"/>
    </cofactor>
    <text evidence="7">Binds 2 Zn(2+) ions per subunit.</text>
</comment>
<feature type="binding site" evidence="7">
    <location>
        <position position="55"/>
    </location>
    <ligand>
        <name>Zn(2+)</name>
        <dbReference type="ChEBI" id="CHEBI:29105"/>
        <label>1</label>
    </ligand>
</feature>
<dbReference type="InterPro" id="IPR035680">
    <property type="entry name" value="Clx_II_MBL"/>
</dbReference>